<gene>
    <name evidence="1" type="ORF">HRI_004073700</name>
</gene>
<dbReference type="EMBL" id="BSYR01000038">
    <property type="protein sequence ID" value="GMJ04045.1"/>
    <property type="molecule type" value="Genomic_DNA"/>
</dbReference>
<dbReference type="PANTHER" id="PTHR35317">
    <property type="entry name" value="OS04G0629600 PROTEIN"/>
    <property type="match status" value="1"/>
</dbReference>
<proteinExistence type="predicted"/>
<name>A0A9W7MLK6_HIBTR</name>
<accession>A0A9W7MLK6</accession>
<dbReference type="OrthoDB" id="981249at2759"/>
<organism evidence="1 2">
    <name type="scientific">Hibiscus trionum</name>
    <name type="common">Flower of an hour</name>
    <dbReference type="NCBI Taxonomy" id="183268"/>
    <lineage>
        <taxon>Eukaryota</taxon>
        <taxon>Viridiplantae</taxon>
        <taxon>Streptophyta</taxon>
        <taxon>Embryophyta</taxon>
        <taxon>Tracheophyta</taxon>
        <taxon>Spermatophyta</taxon>
        <taxon>Magnoliopsida</taxon>
        <taxon>eudicotyledons</taxon>
        <taxon>Gunneridae</taxon>
        <taxon>Pentapetalae</taxon>
        <taxon>rosids</taxon>
        <taxon>malvids</taxon>
        <taxon>Malvales</taxon>
        <taxon>Malvaceae</taxon>
        <taxon>Malvoideae</taxon>
        <taxon>Hibiscus</taxon>
    </lineage>
</organism>
<evidence type="ECO:0000313" key="1">
    <source>
        <dbReference type="EMBL" id="GMJ04045.1"/>
    </source>
</evidence>
<keyword evidence="2" id="KW-1185">Reference proteome</keyword>
<sequence>MEETSFAMPPPVFNRQNYQTWAIRMIVHMQALDVWDAVEKDYEITPLPTNPTVAQMKNHREKKTRNAKANSCMFYAVSPSFLTKIMHFYSIAEIWEHLKD</sequence>
<protein>
    <recommendedName>
        <fullName evidence="3">DUF4219 domain-containing protein</fullName>
    </recommendedName>
</protein>
<dbReference type="AlphaFoldDB" id="A0A9W7MLK6"/>
<dbReference type="Proteomes" id="UP001165190">
    <property type="component" value="Unassembled WGS sequence"/>
</dbReference>
<evidence type="ECO:0000313" key="2">
    <source>
        <dbReference type="Proteomes" id="UP001165190"/>
    </source>
</evidence>
<reference evidence="1" key="1">
    <citation type="submission" date="2023-05" db="EMBL/GenBank/DDBJ databases">
        <title>Genome and transcriptome analyses reveal genes involved in the formation of fine ridges on petal epidermal cells in Hibiscus trionum.</title>
        <authorList>
            <person name="Koshimizu S."/>
            <person name="Masuda S."/>
            <person name="Ishii T."/>
            <person name="Shirasu K."/>
            <person name="Hoshino A."/>
            <person name="Arita M."/>
        </authorList>
    </citation>
    <scope>NUCLEOTIDE SEQUENCE</scope>
    <source>
        <strain evidence="1">Hamamatsu line</strain>
    </source>
</reference>
<dbReference type="Pfam" id="PF14223">
    <property type="entry name" value="Retrotran_gag_2"/>
    <property type="match status" value="1"/>
</dbReference>
<evidence type="ECO:0008006" key="3">
    <source>
        <dbReference type="Google" id="ProtNLM"/>
    </source>
</evidence>
<comment type="caution">
    <text evidence="1">The sequence shown here is derived from an EMBL/GenBank/DDBJ whole genome shotgun (WGS) entry which is preliminary data.</text>
</comment>
<dbReference type="PANTHER" id="PTHR35317:SF11">
    <property type="entry name" value="CCHC-TYPE DOMAIN-CONTAINING PROTEIN"/>
    <property type="match status" value="1"/>
</dbReference>